<proteinExistence type="predicted"/>
<name>A0ABQ4ELX0_9ACTN</name>
<feature type="compositionally biased region" description="Basic and acidic residues" evidence="1">
    <location>
        <begin position="30"/>
        <end position="47"/>
    </location>
</feature>
<feature type="region of interest" description="Disordered" evidence="1">
    <location>
        <begin position="1"/>
        <end position="72"/>
    </location>
</feature>
<dbReference type="EMBL" id="BONX01000012">
    <property type="protein sequence ID" value="GIG95737.1"/>
    <property type="molecule type" value="Genomic_DNA"/>
</dbReference>
<protein>
    <submittedName>
        <fullName evidence="2">Uncharacterized protein</fullName>
    </submittedName>
</protein>
<evidence type="ECO:0000256" key="1">
    <source>
        <dbReference type="SAM" id="MobiDB-lite"/>
    </source>
</evidence>
<gene>
    <name evidence="2" type="ORF">Pma05_23100</name>
</gene>
<evidence type="ECO:0000313" key="2">
    <source>
        <dbReference type="EMBL" id="GIG95737.1"/>
    </source>
</evidence>
<keyword evidence="3" id="KW-1185">Reference proteome</keyword>
<accession>A0ABQ4ELX0</accession>
<dbReference type="RefSeq" id="WP_203857318.1">
    <property type="nucleotide sequence ID" value="NZ_BAAAZQ010000008.1"/>
</dbReference>
<feature type="compositionally biased region" description="Basic and acidic residues" evidence="1">
    <location>
        <begin position="1"/>
        <end position="17"/>
    </location>
</feature>
<reference evidence="2 3" key="1">
    <citation type="submission" date="2021-01" db="EMBL/GenBank/DDBJ databases">
        <title>Whole genome shotgun sequence of Plantactinospora mayteni NBRC 109088.</title>
        <authorList>
            <person name="Komaki H."/>
            <person name="Tamura T."/>
        </authorList>
    </citation>
    <scope>NUCLEOTIDE SEQUENCE [LARGE SCALE GENOMIC DNA]</scope>
    <source>
        <strain evidence="2 3">NBRC 109088</strain>
    </source>
</reference>
<comment type="caution">
    <text evidence="2">The sequence shown here is derived from an EMBL/GenBank/DDBJ whole genome shotgun (WGS) entry which is preliminary data.</text>
</comment>
<evidence type="ECO:0000313" key="3">
    <source>
        <dbReference type="Proteomes" id="UP000621500"/>
    </source>
</evidence>
<dbReference type="Proteomes" id="UP000621500">
    <property type="component" value="Unassembled WGS sequence"/>
</dbReference>
<sequence length="72" mass="8128">MTEDDRPERARDDRPEPARLVPLGQAPGDPDPRDDPDFTTEHDKTAVDEEIITGADTEREPESPRGWSGMQR</sequence>
<organism evidence="2 3">
    <name type="scientific">Plantactinospora mayteni</name>
    <dbReference type="NCBI Taxonomy" id="566021"/>
    <lineage>
        <taxon>Bacteria</taxon>
        <taxon>Bacillati</taxon>
        <taxon>Actinomycetota</taxon>
        <taxon>Actinomycetes</taxon>
        <taxon>Micromonosporales</taxon>
        <taxon>Micromonosporaceae</taxon>
        <taxon>Plantactinospora</taxon>
    </lineage>
</organism>